<dbReference type="Proteomes" id="UP000486351">
    <property type="component" value="Unassembled WGS sequence"/>
</dbReference>
<evidence type="ECO:0000313" key="2">
    <source>
        <dbReference type="EMBL" id="KAE8936919.1"/>
    </source>
</evidence>
<dbReference type="Proteomes" id="UP000437068">
    <property type="component" value="Unassembled WGS sequence"/>
</dbReference>
<dbReference type="EMBL" id="QXGE01000654">
    <property type="protein sequence ID" value="KAE9306705.1"/>
    <property type="molecule type" value="Genomic_DNA"/>
</dbReference>
<evidence type="ECO:0000313" key="7">
    <source>
        <dbReference type="EMBL" id="KAE9207390.1"/>
    </source>
</evidence>
<keyword evidence="13" id="KW-1185">Reference proteome</keyword>
<dbReference type="EMBL" id="QXGD01000739">
    <property type="protein sequence ID" value="KAE9226584.1"/>
    <property type="molecule type" value="Genomic_DNA"/>
</dbReference>
<dbReference type="Proteomes" id="UP000440367">
    <property type="component" value="Unassembled WGS sequence"/>
</dbReference>
<feature type="transmembrane region" description="Helical" evidence="1">
    <location>
        <begin position="6"/>
        <end position="25"/>
    </location>
</feature>
<evidence type="ECO:0000313" key="21">
    <source>
        <dbReference type="Proteomes" id="UP000488956"/>
    </source>
</evidence>
<evidence type="ECO:0000313" key="9">
    <source>
        <dbReference type="EMBL" id="KAE9226584.1"/>
    </source>
</evidence>
<dbReference type="EMBL" id="QXGA01000646">
    <property type="protein sequence ID" value="KAE9143101.1"/>
    <property type="molecule type" value="Genomic_DNA"/>
</dbReference>
<dbReference type="Proteomes" id="UP000460718">
    <property type="component" value="Unassembled WGS sequence"/>
</dbReference>
<evidence type="ECO:0000313" key="20">
    <source>
        <dbReference type="Proteomes" id="UP000486351"/>
    </source>
</evidence>
<dbReference type="Proteomes" id="UP000488956">
    <property type="component" value="Unassembled WGS sequence"/>
</dbReference>
<keyword evidence="1" id="KW-0812">Transmembrane</keyword>
<keyword evidence="1" id="KW-0472">Membrane</keyword>
<reference evidence="12 13" key="1">
    <citation type="submission" date="2018-08" db="EMBL/GenBank/DDBJ databases">
        <title>Genomic investigation of the strawberry pathogen Phytophthora fragariae indicates pathogenicity is determined by transcriptional variation in three key races.</title>
        <authorList>
            <person name="Adams T.M."/>
            <person name="Armitage A.D."/>
            <person name="Sobczyk M.K."/>
            <person name="Bates H.J."/>
            <person name="Dunwell J.M."/>
            <person name="Nellist C.F."/>
            <person name="Harrison R.J."/>
        </authorList>
    </citation>
    <scope>NUCLEOTIDE SEQUENCE [LARGE SCALE GENOMIC DNA]</scope>
    <source>
        <strain evidence="10 14">A4</strain>
        <strain evidence="9 15">BC-1</strain>
        <strain evidence="8 19">BC-23</strain>
        <strain evidence="7 13">NOV-27</strain>
        <strain evidence="6 16">NOV-5</strain>
        <strain evidence="4 17">NOV-71</strain>
        <strain evidence="11 20">NOV-77</strain>
        <strain evidence="2 12">NOV-9</strain>
        <strain evidence="5 21">ONT-3</strain>
        <strain evidence="3 18">SCRP245</strain>
    </source>
</reference>
<dbReference type="EMBL" id="QXFW01000643">
    <property type="protein sequence ID" value="KAE9006541.1"/>
    <property type="molecule type" value="Genomic_DNA"/>
</dbReference>
<evidence type="ECO:0000313" key="3">
    <source>
        <dbReference type="EMBL" id="KAE9006541.1"/>
    </source>
</evidence>
<evidence type="ECO:0000313" key="15">
    <source>
        <dbReference type="Proteomes" id="UP000440367"/>
    </source>
</evidence>
<evidence type="ECO:0000313" key="5">
    <source>
        <dbReference type="EMBL" id="KAE9124108.1"/>
    </source>
</evidence>
<evidence type="ECO:0000313" key="16">
    <source>
        <dbReference type="Proteomes" id="UP000440732"/>
    </source>
</evidence>
<evidence type="ECO:0000313" key="10">
    <source>
        <dbReference type="EMBL" id="KAE9306705.1"/>
    </source>
</evidence>
<dbReference type="Proteomes" id="UP000440732">
    <property type="component" value="Unassembled WGS sequence"/>
</dbReference>
<evidence type="ECO:0000313" key="19">
    <source>
        <dbReference type="Proteomes" id="UP000476176"/>
    </source>
</evidence>
<proteinExistence type="predicted"/>
<dbReference type="Proteomes" id="UP000433483">
    <property type="component" value="Unassembled WGS sequence"/>
</dbReference>
<sequence length="106" mass="10759">MADDWLADITLILSVNAAVLLLCWLRDAPSSTGLRLSSDTRRAVAVASRNGRGSSLYAAFPGHFSSGLCGEDVQLAGGVVLAVAVTAAVAAEVVATAASMSRVARA</sequence>
<dbReference type="Proteomes" id="UP000441208">
    <property type="component" value="Unassembled WGS sequence"/>
</dbReference>
<keyword evidence="1" id="KW-1133">Transmembrane helix</keyword>
<evidence type="ECO:0000313" key="4">
    <source>
        <dbReference type="EMBL" id="KAE9110867.1"/>
    </source>
</evidence>
<gene>
    <name evidence="10" type="ORF">PF001_g11993</name>
    <name evidence="9" type="ORF">PF002_g14079</name>
    <name evidence="8" type="ORF">PF004_g11758</name>
    <name evidence="7" type="ORF">PF005_g12633</name>
    <name evidence="6" type="ORF">PF006_g11855</name>
    <name evidence="4" type="ORF">PF007_g11691</name>
    <name evidence="11" type="ORF">PF008_g11473</name>
    <name evidence="2" type="ORF">PF009_g13171</name>
    <name evidence="5" type="ORF">PF010_g6140</name>
    <name evidence="3" type="ORF">PF011_g11542</name>
</gene>
<evidence type="ECO:0000313" key="13">
    <source>
        <dbReference type="Proteomes" id="UP000433483"/>
    </source>
</evidence>
<dbReference type="EMBL" id="QXFX01000241">
    <property type="protein sequence ID" value="KAE9124108.1"/>
    <property type="molecule type" value="Genomic_DNA"/>
</dbReference>
<name>A0A6A3U070_9STRA</name>
<dbReference type="OrthoDB" id="124844at2759"/>
<dbReference type="Proteomes" id="UP000429523">
    <property type="component" value="Unassembled WGS sequence"/>
</dbReference>
<dbReference type="EMBL" id="QXFY01000614">
    <property type="protein sequence ID" value="KAE9339666.1"/>
    <property type="molecule type" value="Genomic_DNA"/>
</dbReference>
<dbReference type="EMBL" id="QXGB01000674">
    <property type="protein sequence ID" value="KAE9207390.1"/>
    <property type="molecule type" value="Genomic_DNA"/>
</dbReference>
<evidence type="ECO:0000313" key="6">
    <source>
        <dbReference type="EMBL" id="KAE9143101.1"/>
    </source>
</evidence>
<dbReference type="EMBL" id="QXGC01000652">
    <property type="protein sequence ID" value="KAE9226065.1"/>
    <property type="molecule type" value="Genomic_DNA"/>
</dbReference>
<evidence type="ECO:0000313" key="17">
    <source>
        <dbReference type="Proteomes" id="UP000441208"/>
    </source>
</evidence>
<organism evidence="6 16">
    <name type="scientific">Phytophthora fragariae</name>
    <dbReference type="NCBI Taxonomy" id="53985"/>
    <lineage>
        <taxon>Eukaryota</taxon>
        <taxon>Sar</taxon>
        <taxon>Stramenopiles</taxon>
        <taxon>Oomycota</taxon>
        <taxon>Peronosporomycetes</taxon>
        <taxon>Peronosporales</taxon>
        <taxon>Peronosporaceae</taxon>
        <taxon>Phytophthora</taxon>
    </lineage>
</organism>
<evidence type="ECO:0000313" key="18">
    <source>
        <dbReference type="Proteomes" id="UP000460718"/>
    </source>
</evidence>
<dbReference type="EMBL" id="QXGF01000677">
    <property type="protein sequence ID" value="KAE8936919.1"/>
    <property type="molecule type" value="Genomic_DNA"/>
</dbReference>
<evidence type="ECO:0000256" key="1">
    <source>
        <dbReference type="SAM" id="Phobius"/>
    </source>
</evidence>
<evidence type="ECO:0000313" key="11">
    <source>
        <dbReference type="EMBL" id="KAE9339666.1"/>
    </source>
</evidence>
<evidence type="ECO:0000313" key="8">
    <source>
        <dbReference type="EMBL" id="KAE9226065.1"/>
    </source>
</evidence>
<dbReference type="AlphaFoldDB" id="A0A6A3U070"/>
<dbReference type="Proteomes" id="UP000476176">
    <property type="component" value="Unassembled WGS sequence"/>
</dbReference>
<dbReference type="EMBL" id="QXFZ01000594">
    <property type="protein sequence ID" value="KAE9110867.1"/>
    <property type="molecule type" value="Genomic_DNA"/>
</dbReference>
<accession>A0A6A3U070</accession>
<evidence type="ECO:0000313" key="14">
    <source>
        <dbReference type="Proteomes" id="UP000437068"/>
    </source>
</evidence>
<comment type="caution">
    <text evidence="6">The sequence shown here is derived from an EMBL/GenBank/DDBJ whole genome shotgun (WGS) entry which is preliminary data.</text>
</comment>
<evidence type="ECO:0000313" key="12">
    <source>
        <dbReference type="Proteomes" id="UP000429523"/>
    </source>
</evidence>
<protein>
    <submittedName>
        <fullName evidence="6">Uncharacterized protein</fullName>
    </submittedName>
</protein>